<evidence type="ECO:0000313" key="3">
    <source>
        <dbReference type="Proteomes" id="UP000272136"/>
    </source>
</evidence>
<dbReference type="Pfam" id="PF05489">
    <property type="entry name" value="Phage_tail_X"/>
    <property type="match status" value="1"/>
</dbReference>
<reference evidence="2" key="3">
    <citation type="submission" date="2019-11" db="EMBL/GenBank/DDBJ databases">
        <title>Complete genome sequence of Vibrio owensii SH-14 isolated from shrimp with acute hepatopancreatic necrosis diease.</title>
        <authorList>
            <person name="Liang X."/>
            <person name="Wang Y."/>
        </authorList>
    </citation>
    <scope>NUCLEOTIDE SEQUENCE</scope>
    <source>
        <strain evidence="2">SH14</strain>
    </source>
</reference>
<name>A0AAP9GBT8_9VIBR</name>
<dbReference type="RefSeq" id="WP_054824829.1">
    <property type="nucleotide sequence ID" value="NZ_CP033138.1"/>
</dbReference>
<reference evidence="1 3" key="2">
    <citation type="submission" date="2018-10" db="EMBL/GenBank/DDBJ databases">
        <title>Whole Genome of Vibrio owensii strain 170502, isolated from Acute Hepatopancreatic Necrosis Disease (AHPND) shrimp.</title>
        <authorList>
            <person name="Yan M."/>
            <person name="Wang X."/>
            <person name="Wang Y."/>
        </authorList>
    </citation>
    <scope>NUCLEOTIDE SEQUENCE [LARGE SCALE GENOMIC DNA]</scope>
    <source>
        <strain evidence="1 3">1700302</strain>
    </source>
</reference>
<dbReference type="InterPro" id="IPR008861">
    <property type="entry name" value="GpX-like"/>
</dbReference>
<dbReference type="Proteomes" id="UP000272136">
    <property type="component" value="Chromosome 2"/>
</dbReference>
<evidence type="ECO:0000313" key="1">
    <source>
        <dbReference type="EMBL" id="AYO18085.1"/>
    </source>
</evidence>
<reference evidence="2 4" key="1">
    <citation type="journal article" date="2015" name="Genome Announc.">
        <title>Draft Genome Sequence of Vibrio owensii Strain SH-14, Which Causes Shrimp Acute Hepatopancreatic Necrosis Disease.</title>
        <authorList>
            <person name="Liu L."/>
            <person name="Xiao J."/>
            <person name="Xia X."/>
            <person name="Pan Y."/>
            <person name="Yan S."/>
            <person name="Wang Y."/>
        </authorList>
    </citation>
    <scope>NUCLEOTIDE SEQUENCE [LARGE SCALE GENOMIC DNA]</scope>
    <source>
        <strain evidence="2 4">SH14</strain>
    </source>
</reference>
<proteinExistence type="predicted"/>
<sequence>MQVMARQGERWDTICYRIYKRATQDDVMTLREANRDLVKAGATFEFSGGEKLNVPMINLVQASTDVGVAPWQR</sequence>
<dbReference type="AlphaFoldDB" id="A0AAP9GBT8"/>
<dbReference type="EMBL" id="CP045859">
    <property type="protein sequence ID" value="QGH47271.1"/>
    <property type="molecule type" value="Genomic_DNA"/>
</dbReference>
<evidence type="ECO:0008006" key="5">
    <source>
        <dbReference type="Google" id="ProtNLM"/>
    </source>
</evidence>
<accession>A0AAP9GBT8</accession>
<dbReference type="EMBL" id="CP033138">
    <property type="protein sequence ID" value="AYO18085.1"/>
    <property type="molecule type" value="Genomic_DNA"/>
</dbReference>
<gene>
    <name evidence="2" type="ORF">APZ19_09310</name>
    <name evidence="1" type="ORF">D0812_27485</name>
</gene>
<evidence type="ECO:0000313" key="2">
    <source>
        <dbReference type="EMBL" id="QGH47271.1"/>
    </source>
</evidence>
<keyword evidence="3" id="KW-1185">Reference proteome</keyword>
<organism evidence="2 4">
    <name type="scientific">Vibrio owensii</name>
    <dbReference type="NCBI Taxonomy" id="696485"/>
    <lineage>
        <taxon>Bacteria</taxon>
        <taxon>Pseudomonadati</taxon>
        <taxon>Pseudomonadota</taxon>
        <taxon>Gammaproteobacteria</taxon>
        <taxon>Vibrionales</taxon>
        <taxon>Vibrionaceae</taxon>
        <taxon>Vibrio</taxon>
    </lineage>
</organism>
<evidence type="ECO:0000313" key="4">
    <source>
        <dbReference type="Proteomes" id="UP000390336"/>
    </source>
</evidence>
<protein>
    <recommendedName>
        <fullName evidence="5">Phage tail protein</fullName>
    </recommendedName>
</protein>
<dbReference type="Proteomes" id="UP000390336">
    <property type="component" value="Chromosome 1"/>
</dbReference>